<dbReference type="InterPro" id="IPR004875">
    <property type="entry name" value="DDE_SF_endonuclease_dom"/>
</dbReference>
<dbReference type="Proteomes" id="UP000481153">
    <property type="component" value="Unassembled WGS sequence"/>
</dbReference>
<comment type="caution">
    <text evidence="2">The sequence shown here is derived from an EMBL/GenBank/DDBJ whole genome shotgun (WGS) entry which is preliminary data.</text>
</comment>
<organism evidence="2 3">
    <name type="scientific">Aphanomyces euteiches</name>
    <dbReference type="NCBI Taxonomy" id="100861"/>
    <lineage>
        <taxon>Eukaryota</taxon>
        <taxon>Sar</taxon>
        <taxon>Stramenopiles</taxon>
        <taxon>Oomycota</taxon>
        <taxon>Saprolegniomycetes</taxon>
        <taxon>Saprolegniales</taxon>
        <taxon>Verrucalvaceae</taxon>
        <taxon>Aphanomyces</taxon>
    </lineage>
</organism>
<evidence type="ECO:0000259" key="1">
    <source>
        <dbReference type="Pfam" id="PF03184"/>
    </source>
</evidence>
<feature type="domain" description="DDE-1" evidence="1">
    <location>
        <begin position="1"/>
        <end position="88"/>
    </location>
</feature>
<reference evidence="2 3" key="1">
    <citation type="submission" date="2019-07" db="EMBL/GenBank/DDBJ databases">
        <title>Genomics analysis of Aphanomyces spp. identifies a new class of oomycete effector associated with host adaptation.</title>
        <authorList>
            <person name="Gaulin E."/>
        </authorList>
    </citation>
    <scope>NUCLEOTIDE SEQUENCE [LARGE SCALE GENOMIC DNA]</scope>
    <source>
        <strain evidence="2 3">ATCC 201684</strain>
    </source>
</reference>
<dbReference type="Pfam" id="PF03184">
    <property type="entry name" value="DDE_1"/>
    <property type="match status" value="1"/>
</dbReference>
<proteinExistence type="predicted"/>
<keyword evidence="3" id="KW-1185">Reference proteome</keyword>
<sequence length="93" mass="10641">MNELLFENWLIFFSESVGQEIQRIILLIFDGSSSHYSEDIVSLCDDLGIILMCLPANATHLFQPLDICVFSSFKNAFRRGVYEETINDVSDNM</sequence>
<dbReference type="AlphaFoldDB" id="A0A6G0WAR5"/>
<dbReference type="VEuPathDB" id="FungiDB:AeMF1_018830"/>
<protein>
    <recommendedName>
        <fullName evidence="1">DDE-1 domain-containing protein</fullName>
    </recommendedName>
</protein>
<evidence type="ECO:0000313" key="2">
    <source>
        <dbReference type="EMBL" id="KAF0723668.1"/>
    </source>
</evidence>
<evidence type="ECO:0000313" key="3">
    <source>
        <dbReference type="Proteomes" id="UP000481153"/>
    </source>
</evidence>
<dbReference type="GO" id="GO:0003676">
    <property type="term" value="F:nucleic acid binding"/>
    <property type="evidence" value="ECO:0007669"/>
    <property type="project" value="InterPro"/>
</dbReference>
<dbReference type="EMBL" id="VJMJ01000297">
    <property type="protein sequence ID" value="KAF0723668.1"/>
    <property type="molecule type" value="Genomic_DNA"/>
</dbReference>
<gene>
    <name evidence="2" type="ORF">Ae201684_017443</name>
</gene>
<name>A0A6G0WAR5_9STRA</name>
<accession>A0A6G0WAR5</accession>